<evidence type="ECO:0008006" key="3">
    <source>
        <dbReference type="Google" id="ProtNLM"/>
    </source>
</evidence>
<proteinExistence type="predicted"/>
<gene>
    <name evidence="1" type="ORF">CPB84DRAFT_1814851</name>
</gene>
<evidence type="ECO:0000313" key="1">
    <source>
        <dbReference type="EMBL" id="KAF8902790.1"/>
    </source>
</evidence>
<accession>A0A9P5TPI8</accession>
<dbReference type="SUPFAM" id="SSF56112">
    <property type="entry name" value="Protein kinase-like (PK-like)"/>
    <property type="match status" value="1"/>
</dbReference>
<organism evidence="1 2">
    <name type="scientific">Gymnopilus junonius</name>
    <name type="common">Spectacular rustgill mushroom</name>
    <name type="synonym">Gymnopilus spectabilis subsp. junonius</name>
    <dbReference type="NCBI Taxonomy" id="109634"/>
    <lineage>
        <taxon>Eukaryota</taxon>
        <taxon>Fungi</taxon>
        <taxon>Dikarya</taxon>
        <taxon>Basidiomycota</taxon>
        <taxon>Agaricomycotina</taxon>
        <taxon>Agaricomycetes</taxon>
        <taxon>Agaricomycetidae</taxon>
        <taxon>Agaricales</taxon>
        <taxon>Agaricineae</taxon>
        <taxon>Hymenogastraceae</taxon>
        <taxon>Gymnopilus</taxon>
    </lineage>
</organism>
<dbReference type="Proteomes" id="UP000724874">
    <property type="component" value="Unassembled WGS sequence"/>
</dbReference>
<dbReference type="AlphaFoldDB" id="A0A9P5TPI8"/>
<evidence type="ECO:0000313" key="2">
    <source>
        <dbReference type="Proteomes" id="UP000724874"/>
    </source>
</evidence>
<name>A0A9P5TPI8_GYMJU</name>
<dbReference type="OrthoDB" id="5987198at2759"/>
<dbReference type="InterPro" id="IPR011009">
    <property type="entry name" value="Kinase-like_dom_sf"/>
</dbReference>
<comment type="caution">
    <text evidence="1">The sequence shown here is derived from an EMBL/GenBank/DDBJ whole genome shotgun (WGS) entry which is preliminary data.</text>
</comment>
<dbReference type="EMBL" id="JADNYJ010000034">
    <property type="protein sequence ID" value="KAF8902790.1"/>
    <property type="molecule type" value="Genomic_DNA"/>
</dbReference>
<dbReference type="Gene3D" id="1.10.510.10">
    <property type="entry name" value="Transferase(Phosphotransferase) domain 1"/>
    <property type="match status" value="1"/>
</dbReference>
<keyword evidence="2" id="KW-1185">Reference proteome</keyword>
<sequence>MGLSRDVELLYSKRFLCSYSPMTTPADVEGIIEDYWHGKEPWFKSRGYQLHPRYKKGWVPSWVTNPPSWQPPTWNPPARGPYHAPVIDAIRIRDDKAVVLKRTFKHAVNGEETKLTAYFSSPSLRYDFNNHCIPLLDVMDIPDDENFAIIVVPLLRPFNSPRFDTVGECVDLFQQIFKGLQFIHHQQVAHRDCSGWNLMMDGTDMFPEGWHPIRPTRNREYTGHAKSDMMPQAIPMHGNDRTVPEFQSEDYQSRPLNPFPTDIYYLGNLIQTNFTEGGEYTGAKFCFDFMKPLVADMVQEDPAKRPTIDECVARLDEIVSSLSSWKLRSQVNR</sequence>
<reference evidence="1" key="1">
    <citation type="submission" date="2020-11" db="EMBL/GenBank/DDBJ databases">
        <authorList>
            <consortium name="DOE Joint Genome Institute"/>
            <person name="Ahrendt S."/>
            <person name="Riley R."/>
            <person name="Andreopoulos W."/>
            <person name="LaButti K."/>
            <person name="Pangilinan J."/>
            <person name="Ruiz-duenas F.J."/>
            <person name="Barrasa J.M."/>
            <person name="Sanchez-Garcia M."/>
            <person name="Camarero S."/>
            <person name="Miyauchi S."/>
            <person name="Serrano A."/>
            <person name="Linde D."/>
            <person name="Babiker R."/>
            <person name="Drula E."/>
            <person name="Ayuso-Fernandez I."/>
            <person name="Pacheco R."/>
            <person name="Padilla G."/>
            <person name="Ferreira P."/>
            <person name="Barriuso J."/>
            <person name="Kellner H."/>
            <person name="Castanera R."/>
            <person name="Alfaro M."/>
            <person name="Ramirez L."/>
            <person name="Pisabarro A.G."/>
            <person name="Kuo A."/>
            <person name="Tritt A."/>
            <person name="Lipzen A."/>
            <person name="He G."/>
            <person name="Yan M."/>
            <person name="Ng V."/>
            <person name="Cullen D."/>
            <person name="Martin F."/>
            <person name="Rosso M.-N."/>
            <person name="Henrissat B."/>
            <person name="Hibbett D."/>
            <person name="Martinez A.T."/>
            <person name="Grigoriev I.V."/>
        </authorList>
    </citation>
    <scope>NUCLEOTIDE SEQUENCE</scope>
    <source>
        <strain evidence="1">AH 44721</strain>
    </source>
</reference>
<protein>
    <recommendedName>
        <fullName evidence="3">Protein kinase domain-containing protein</fullName>
    </recommendedName>
</protein>